<keyword evidence="5" id="KW-1185">Reference proteome</keyword>
<organism evidence="4 5">
    <name type="scientific">Luteolibacter arcticus</name>
    <dbReference type="NCBI Taxonomy" id="1581411"/>
    <lineage>
        <taxon>Bacteria</taxon>
        <taxon>Pseudomonadati</taxon>
        <taxon>Verrucomicrobiota</taxon>
        <taxon>Verrucomicrobiia</taxon>
        <taxon>Verrucomicrobiales</taxon>
        <taxon>Verrucomicrobiaceae</taxon>
        <taxon>Luteolibacter</taxon>
    </lineage>
</organism>
<dbReference type="CDD" id="cd01169">
    <property type="entry name" value="HMPP_kinase"/>
    <property type="match status" value="1"/>
</dbReference>
<protein>
    <recommendedName>
        <fullName evidence="2">hydroxymethylpyrimidine kinase</fullName>
        <ecNumber evidence="2">2.7.1.49</ecNumber>
    </recommendedName>
</protein>
<dbReference type="Gene3D" id="3.40.1190.20">
    <property type="match status" value="1"/>
</dbReference>
<comment type="pathway">
    <text evidence="1">Cofactor biosynthesis; thiamine diphosphate biosynthesis.</text>
</comment>
<evidence type="ECO:0000256" key="2">
    <source>
        <dbReference type="ARBA" id="ARBA00012135"/>
    </source>
</evidence>
<evidence type="ECO:0000313" key="5">
    <source>
        <dbReference type="Proteomes" id="UP001320876"/>
    </source>
</evidence>
<dbReference type="EC" id="2.7.1.49" evidence="2"/>
<dbReference type="InterPro" id="IPR013749">
    <property type="entry name" value="PM/HMP-P_kinase-1"/>
</dbReference>
<dbReference type="PANTHER" id="PTHR20858">
    <property type="entry name" value="PHOSPHOMETHYLPYRIMIDINE KINASE"/>
    <property type="match status" value="1"/>
</dbReference>
<dbReference type="Pfam" id="PF08543">
    <property type="entry name" value="Phos_pyr_kin"/>
    <property type="match status" value="1"/>
</dbReference>
<dbReference type="NCBIfam" id="TIGR00097">
    <property type="entry name" value="HMP-P_kinase"/>
    <property type="match status" value="1"/>
</dbReference>
<dbReference type="SUPFAM" id="SSF53613">
    <property type="entry name" value="Ribokinase-like"/>
    <property type="match status" value="1"/>
</dbReference>
<dbReference type="PANTHER" id="PTHR20858:SF17">
    <property type="entry name" value="HYDROXYMETHYLPYRIMIDINE_PHOSPHOMETHYLPYRIMIDINE KINASE THI20-RELATED"/>
    <property type="match status" value="1"/>
</dbReference>
<dbReference type="InterPro" id="IPR029056">
    <property type="entry name" value="Ribokinase-like"/>
</dbReference>
<evidence type="ECO:0000256" key="1">
    <source>
        <dbReference type="ARBA" id="ARBA00004948"/>
    </source>
</evidence>
<feature type="domain" description="Pyridoxamine kinase/Phosphomethylpyrimidine kinase" evidence="3">
    <location>
        <begin position="15"/>
        <end position="250"/>
    </location>
</feature>
<keyword evidence="4" id="KW-0808">Transferase</keyword>
<reference evidence="4 5" key="1">
    <citation type="submission" date="2022-10" db="EMBL/GenBank/DDBJ databases">
        <title>Luteolibacter arcticus strain CCTCC AB 2014275, whole genome shotgun sequencing project.</title>
        <authorList>
            <person name="Zhao G."/>
            <person name="Shen L."/>
        </authorList>
    </citation>
    <scope>NUCLEOTIDE SEQUENCE [LARGE SCALE GENOMIC DNA]</scope>
    <source>
        <strain evidence="4 5">CCTCC AB 2014275</strain>
    </source>
</reference>
<dbReference type="InterPro" id="IPR004399">
    <property type="entry name" value="HMP/HMP-P_kinase_dom"/>
</dbReference>
<keyword evidence="4" id="KW-0418">Kinase</keyword>
<comment type="caution">
    <text evidence="4">The sequence shown here is derived from an EMBL/GenBank/DDBJ whole genome shotgun (WGS) entry which is preliminary data.</text>
</comment>
<dbReference type="GO" id="GO:0008972">
    <property type="term" value="F:phosphomethylpyrimidine kinase activity"/>
    <property type="evidence" value="ECO:0007669"/>
    <property type="project" value="UniProtKB-EC"/>
</dbReference>
<evidence type="ECO:0000313" key="4">
    <source>
        <dbReference type="EMBL" id="MCW1926587.1"/>
    </source>
</evidence>
<dbReference type="GO" id="GO:0008902">
    <property type="term" value="F:hydroxymethylpyrimidine kinase activity"/>
    <property type="evidence" value="ECO:0007669"/>
    <property type="project" value="UniProtKB-EC"/>
</dbReference>
<evidence type="ECO:0000259" key="3">
    <source>
        <dbReference type="Pfam" id="PF08543"/>
    </source>
</evidence>
<proteinExistence type="predicted"/>
<name>A0ABT3GSX3_9BACT</name>
<dbReference type="EMBL" id="JAPDDT010000030">
    <property type="protein sequence ID" value="MCW1926587.1"/>
    <property type="molecule type" value="Genomic_DNA"/>
</dbReference>
<accession>A0ABT3GSX3</accession>
<sequence>MHASPPVALTIAGSDCSAGAGLQADLKTFQHFGIFGLTAVTCVVAETPKVVRSVHAVPPTILQDQLHVLLESFPVAAIKTGMLFSKAHIVAVTEILQQYRGIPLVIDPVMIASTGDPLLEENAIAAYKERLFPLATVITPNLDEAEVLWGAPARDEETMMRAAHELSARHGCAVLLKGGHLGGPECADLLVENDLPTWFRAARIDTEASHGTGCTLSAAIAANLALGKDLHEAIAASKQYLEATLATSLAWESLAALNQGTVGFH</sequence>
<dbReference type="Proteomes" id="UP001320876">
    <property type="component" value="Unassembled WGS sequence"/>
</dbReference>
<gene>
    <name evidence="4" type="primary">thiD</name>
    <name evidence="4" type="ORF">OKA05_28805</name>
</gene>
<dbReference type="RefSeq" id="WP_264490695.1">
    <property type="nucleotide sequence ID" value="NZ_JAPDDT010000030.1"/>
</dbReference>